<feature type="region of interest" description="Disordered" evidence="1">
    <location>
        <begin position="203"/>
        <end position="224"/>
    </location>
</feature>
<evidence type="ECO:0000256" key="1">
    <source>
        <dbReference type="SAM" id="MobiDB-lite"/>
    </source>
</evidence>
<accession>A0A3S2Z987</accession>
<dbReference type="Pfam" id="PF10994">
    <property type="entry name" value="DUF2817"/>
    <property type="match status" value="2"/>
</dbReference>
<organism evidence="2 3">
    <name type="scientific">Hwanghaeella grinnelliae</name>
    <dbReference type="NCBI Taxonomy" id="2500179"/>
    <lineage>
        <taxon>Bacteria</taxon>
        <taxon>Pseudomonadati</taxon>
        <taxon>Pseudomonadota</taxon>
        <taxon>Alphaproteobacteria</taxon>
        <taxon>Rhodospirillales</taxon>
        <taxon>Rhodospirillaceae</taxon>
        <taxon>Hwanghaeella</taxon>
    </lineage>
</organism>
<gene>
    <name evidence="2" type="ORF">EOI86_03420</name>
</gene>
<keyword evidence="3" id="KW-1185">Reference proteome</keyword>
<comment type="caution">
    <text evidence="2">The sequence shown here is derived from an EMBL/GenBank/DDBJ whole genome shotgun (WGS) entry which is preliminary data.</text>
</comment>
<dbReference type="EMBL" id="SADE01000001">
    <property type="protein sequence ID" value="RVU38352.1"/>
    <property type="molecule type" value="Genomic_DNA"/>
</dbReference>
<evidence type="ECO:0000313" key="2">
    <source>
        <dbReference type="EMBL" id="RVU38352.1"/>
    </source>
</evidence>
<evidence type="ECO:0000313" key="3">
    <source>
        <dbReference type="Proteomes" id="UP000287447"/>
    </source>
</evidence>
<proteinExistence type="predicted"/>
<dbReference type="Proteomes" id="UP000287447">
    <property type="component" value="Unassembled WGS sequence"/>
</dbReference>
<sequence>MSLPERQEPPKFSESVLFPIRFREGKAEPPDLGVVELSCLKYAPVSIRPQLEPALSDQSSCFCDDPTEARDRFLAECLKAGLSPLSLPARTEMAGGLFCDAVKLGAPSAHSTIVLCSGAAGFSGMVNAGICAGLLNNRIQRHLERQVAIVLVHAVNPLGPIWPKPPAAATPVLVDGDAISKAEASWTRELLSAVDRRFGTEMGATLNDEDGTGDAKPAGAKTPSAWTRQDLKRIAGEFLTDTQFVLAMDFRTGLGPWAVPTLRNPDPPASAARGRARRWFGPLDGEETKASDQLGAADQAGSGGLAGYAADAETVSMIVDFGTFPGTGLVSTVTGRQQTNQVYPAQRDWREKVFAQADAIIMRAIEAAEEMANAGQRLKSAEQDEF</sequence>
<dbReference type="InterPro" id="IPR021259">
    <property type="entry name" value="DUF2817"/>
</dbReference>
<name>A0A3S2Z987_9PROT</name>
<reference evidence="3" key="1">
    <citation type="submission" date="2019-01" db="EMBL/GenBank/DDBJ databases">
        <title>Gri0909 isolated from a small marine red alga.</title>
        <authorList>
            <person name="Kim J."/>
            <person name="Jeong S.E."/>
            <person name="Jeon C.O."/>
        </authorList>
    </citation>
    <scope>NUCLEOTIDE SEQUENCE [LARGE SCALE GENOMIC DNA]</scope>
    <source>
        <strain evidence="3">Gri0909</strain>
    </source>
</reference>
<protein>
    <submittedName>
        <fullName evidence="2">DUF2817 domain-containing protein</fullName>
    </submittedName>
</protein>
<dbReference type="AlphaFoldDB" id="A0A3S2Z987"/>